<dbReference type="InterPro" id="IPR041049">
    <property type="entry name" value="DUF5615"/>
</dbReference>
<dbReference type="Pfam" id="PF18480">
    <property type="entry name" value="DUF5615"/>
    <property type="match status" value="1"/>
</dbReference>
<organism evidence="2 3">
    <name type="scientific">Roseiconus nitratireducens</name>
    <dbReference type="NCBI Taxonomy" id="2605748"/>
    <lineage>
        <taxon>Bacteria</taxon>
        <taxon>Pseudomonadati</taxon>
        <taxon>Planctomycetota</taxon>
        <taxon>Planctomycetia</taxon>
        <taxon>Pirellulales</taxon>
        <taxon>Pirellulaceae</taxon>
        <taxon>Roseiconus</taxon>
    </lineage>
</organism>
<feature type="domain" description="DUF5615" evidence="1">
    <location>
        <begin position="3"/>
        <end position="112"/>
    </location>
</feature>
<evidence type="ECO:0000313" key="3">
    <source>
        <dbReference type="Proteomes" id="UP000324479"/>
    </source>
</evidence>
<proteinExistence type="predicted"/>
<reference evidence="2 3" key="1">
    <citation type="submission" date="2019-08" db="EMBL/GenBank/DDBJ databases">
        <authorList>
            <person name="Dhanesh K."/>
            <person name="Kumar G."/>
            <person name="Sasikala C."/>
            <person name="Venkata Ramana C."/>
        </authorList>
    </citation>
    <scope>NUCLEOTIDE SEQUENCE [LARGE SCALE GENOMIC DNA]</scope>
    <source>
        <strain evidence="2 3">JC645</strain>
    </source>
</reference>
<accession>A0A5M6CKF7</accession>
<dbReference type="EMBL" id="VWOX01000040">
    <property type="protein sequence ID" value="KAA5535698.1"/>
    <property type="molecule type" value="Genomic_DNA"/>
</dbReference>
<evidence type="ECO:0000313" key="2">
    <source>
        <dbReference type="EMBL" id="KAA5535698.1"/>
    </source>
</evidence>
<gene>
    <name evidence="2" type="ORF">FYK55_28290</name>
</gene>
<sequence>MARFKIDENLPVDVAETLKAAGHDAMTIFDQSMVGDLDPKVASVCKAEGRALATLDLDFSDIRTYPPADYPGIIILRPRNQAKPTVLALVNQLTALLETDEPLAGHLWIVQETGLRIR</sequence>
<dbReference type="Proteomes" id="UP000324479">
    <property type="component" value="Unassembled WGS sequence"/>
</dbReference>
<dbReference type="AlphaFoldDB" id="A0A5M6CKF7"/>
<name>A0A5M6CKF7_9BACT</name>
<keyword evidence="3" id="KW-1185">Reference proteome</keyword>
<dbReference type="RefSeq" id="WP_150079984.1">
    <property type="nucleotide sequence ID" value="NZ_VWOX01000040.1"/>
</dbReference>
<protein>
    <recommendedName>
        <fullName evidence="1">DUF5615 domain-containing protein</fullName>
    </recommendedName>
</protein>
<evidence type="ECO:0000259" key="1">
    <source>
        <dbReference type="Pfam" id="PF18480"/>
    </source>
</evidence>
<comment type="caution">
    <text evidence="2">The sequence shown here is derived from an EMBL/GenBank/DDBJ whole genome shotgun (WGS) entry which is preliminary data.</text>
</comment>